<dbReference type="Gene3D" id="3.30.110.60">
    <property type="entry name" value="YhbY-like"/>
    <property type="match status" value="1"/>
</dbReference>
<dbReference type="SUPFAM" id="SSF75471">
    <property type="entry name" value="YhbY-like"/>
    <property type="match status" value="1"/>
</dbReference>
<dbReference type="PROSITE" id="PS51295">
    <property type="entry name" value="CRM"/>
    <property type="match status" value="1"/>
</dbReference>
<evidence type="ECO:0000259" key="3">
    <source>
        <dbReference type="PROSITE" id="PS51295"/>
    </source>
</evidence>
<dbReference type="KEGG" id="manq:L1994_04045"/>
<evidence type="ECO:0000313" key="4">
    <source>
        <dbReference type="EMBL" id="WFN37568.1"/>
    </source>
</evidence>
<dbReference type="PANTHER" id="PTHR40065:SF3">
    <property type="entry name" value="RNA-BINDING PROTEIN YHBY"/>
    <property type="match status" value="1"/>
</dbReference>
<feature type="domain" description="CRM" evidence="3">
    <location>
        <begin position="1"/>
        <end position="79"/>
    </location>
</feature>
<dbReference type="InterPro" id="IPR051925">
    <property type="entry name" value="RNA-binding_domain"/>
</dbReference>
<dbReference type="PANTHER" id="PTHR40065">
    <property type="entry name" value="RNA-BINDING PROTEIN YHBY"/>
    <property type="match status" value="1"/>
</dbReference>
<dbReference type="SMART" id="SM01103">
    <property type="entry name" value="CRS1_YhbY"/>
    <property type="match status" value="1"/>
</dbReference>
<reference evidence="4" key="1">
    <citation type="submission" date="2022-01" db="EMBL/GenBank/DDBJ databases">
        <title>Complete genome of Methanomicrobium antiquum DSM 21220.</title>
        <authorList>
            <person name="Chen S.-C."/>
            <person name="You Y.-T."/>
            <person name="Zhou Y.-Z."/>
            <person name="Lai M.-C."/>
        </authorList>
    </citation>
    <scope>NUCLEOTIDE SEQUENCE</scope>
    <source>
        <strain evidence="4">DSM 21220</strain>
    </source>
</reference>
<organism evidence="4 5">
    <name type="scientific">Methanomicrobium antiquum</name>
    <dbReference type="NCBI Taxonomy" id="487686"/>
    <lineage>
        <taxon>Archaea</taxon>
        <taxon>Methanobacteriati</taxon>
        <taxon>Methanobacteriota</taxon>
        <taxon>Stenosarchaea group</taxon>
        <taxon>Methanomicrobia</taxon>
        <taxon>Methanomicrobiales</taxon>
        <taxon>Methanomicrobiaceae</taxon>
        <taxon>Methanomicrobium</taxon>
    </lineage>
</organism>
<dbReference type="RefSeq" id="WP_278100408.1">
    <property type="nucleotide sequence ID" value="NZ_CP091092.1"/>
</dbReference>
<evidence type="ECO:0000313" key="5">
    <source>
        <dbReference type="Proteomes" id="UP001218895"/>
    </source>
</evidence>
<dbReference type="InterPro" id="IPR035920">
    <property type="entry name" value="YhbY-like_sf"/>
</dbReference>
<accession>A0AAF0FWG5</accession>
<keyword evidence="1 2" id="KW-0694">RNA-binding</keyword>
<evidence type="ECO:0000256" key="2">
    <source>
        <dbReference type="PROSITE-ProRule" id="PRU00626"/>
    </source>
</evidence>
<dbReference type="EMBL" id="CP091092">
    <property type="protein sequence ID" value="WFN37568.1"/>
    <property type="molecule type" value="Genomic_DNA"/>
</dbReference>
<sequence length="79" mass="9214">MKNKESKKEMNQLKATLWIGKKGCTENTIEEIRRQVKSNRIIKIKWLKNTDIDPESIAEKSGTDLIQVRGRTMVLEKKN</sequence>
<evidence type="ECO:0000256" key="1">
    <source>
        <dbReference type="ARBA" id="ARBA00022884"/>
    </source>
</evidence>
<dbReference type="Pfam" id="PF01985">
    <property type="entry name" value="CRS1_YhbY"/>
    <property type="match status" value="1"/>
</dbReference>
<dbReference type="GO" id="GO:0003723">
    <property type="term" value="F:RNA binding"/>
    <property type="evidence" value="ECO:0007669"/>
    <property type="project" value="UniProtKB-UniRule"/>
</dbReference>
<dbReference type="GeneID" id="79949541"/>
<proteinExistence type="predicted"/>
<protein>
    <submittedName>
        <fullName evidence="4">YhbY family RNA-binding protein</fullName>
    </submittedName>
</protein>
<name>A0AAF0FWG5_9EURY</name>
<dbReference type="AlphaFoldDB" id="A0AAF0FWG5"/>
<gene>
    <name evidence="4" type="ORF">L1994_04045</name>
</gene>
<dbReference type="InterPro" id="IPR001890">
    <property type="entry name" value="RNA-binding_CRM"/>
</dbReference>
<keyword evidence="5" id="KW-1185">Reference proteome</keyword>
<dbReference type="Proteomes" id="UP001218895">
    <property type="component" value="Chromosome"/>
</dbReference>